<evidence type="ECO:0000313" key="2">
    <source>
        <dbReference type="EMBL" id="PCJ00074.1"/>
    </source>
</evidence>
<gene>
    <name evidence="2" type="ORF">COB13_10815</name>
</gene>
<comment type="caution">
    <text evidence="2">The sequence shown here is derived from an EMBL/GenBank/DDBJ whole genome shotgun (WGS) entry which is preliminary data.</text>
</comment>
<proteinExistence type="predicted"/>
<protein>
    <submittedName>
        <fullName evidence="2">Uncharacterized protein</fullName>
    </submittedName>
</protein>
<dbReference type="AlphaFoldDB" id="A0A2A4YYX0"/>
<sequence length="163" mass="19479">MAYNISDELRHSFGLASLQREASKILTAKEWKDFQAIQKKYTDIGRSEHRIYELEYTTRVEVAKKRLINKAGSKTKTFNHPWARNDRFDKAAINRQAHRHVRNQHMQLMSHLDAQKYNETKSLMDSSKSRRALKEKPKRDFNRAADRRKNIDRRQSQTHKRSR</sequence>
<reference evidence="2" key="2">
    <citation type="journal article" date="2018" name="ISME J.">
        <title>A dynamic microbial community with high functional redundancy inhabits the cold, oxic subseafloor aquifer.</title>
        <authorList>
            <person name="Tully B.J."/>
            <person name="Wheat C.G."/>
            <person name="Glazer B.T."/>
            <person name="Huber J.A."/>
        </authorList>
    </citation>
    <scope>NUCLEOTIDE SEQUENCE</scope>
    <source>
        <strain evidence="2">NORP83</strain>
    </source>
</reference>
<name>A0A2A4YYX0_9PROT</name>
<organism evidence="2">
    <name type="scientific">OCS116 cluster bacterium</name>
    <dbReference type="NCBI Taxonomy" id="2030921"/>
    <lineage>
        <taxon>Bacteria</taxon>
        <taxon>Pseudomonadati</taxon>
        <taxon>Pseudomonadota</taxon>
        <taxon>Alphaproteobacteria</taxon>
        <taxon>OCS116 cluster</taxon>
    </lineage>
</organism>
<evidence type="ECO:0000256" key="1">
    <source>
        <dbReference type="SAM" id="MobiDB-lite"/>
    </source>
</evidence>
<accession>A0A2A4YYX0</accession>
<feature type="region of interest" description="Disordered" evidence="1">
    <location>
        <begin position="120"/>
        <end position="163"/>
    </location>
</feature>
<dbReference type="EMBL" id="NVUS01000013">
    <property type="protein sequence ID" value="PCJ00074.1"/>
    <property type="molecule type" value="Genomic_DNA"/>
</dbReference>
<feature type="compositionally biased region" description="Basic and acidic residues" evidence="1">
    <location>
        <begin position="132"/>
        <end position="155"/>
    </location>
</feature>
<reference key="1">
    <citation type="submission" date="2017-08" db="EMBL/GenBank/DDBJ databases">
        <title>A dynamic microbial community with high functional redundancy inhabits the cold, oxic subseafloor aquifer.</title>
        <authorList>
            <person name="Tully B.J."/>
            <person name="Wheat C.G."/>
            <person name="Glazer B.T."/>
            <person name="Huber J.A."/>
        </authorList>
    </citation>
    <scope>NUCLEOTIDE SEQUENCE [LARGE SCALE GENOMIC DNA]</scope>
</reference>